<evidence type="ECO:0000313" key="2">
    <source>
        <dbReference type="EMBL" id="QTE28100.1"/>
    </source>
</evidence>
<evidence type="ECO:0000313" key="3">
    <source>
        <dbReference type="Proteomes" id="UP000663937"/>
    </source>
</evidence>
<keyword evidence="3" id="KW-1185">Reference proteome</keyword>
<dbReference type="Proteomes" id="UP000663937">
    <property type="component" value="Chromosome"/>
</dbReference>
<keyword evidence="1" id="KW-0812">Transmembrane</keyword>
<reference evidence="2" key="1">
    <citation type="submission" date="2021-03" db="EMBL/GenBank/DDBJ databases">
        <title>Pengzhenrongella sicca gen. nov., sp. nov., a new member of suborder Micrococcineae isolated from High-Arctic tundra soil.</title>
        <authorList>
            <person name="Peng F."/>
        </authorList>
    </citation>
    <scope>NUCLEOTIDE SEQUENCE</scope>
    <source>
        <strain evidence="2">LRZ-2</strain>
    </source>
</reference>
<proteinExistence type="predicted"/>
<dbReference type="RefSeq" id="WP_227422329.1">
    <property type="nucleotide sequence ID" value="NZ_CP071868.1"/>
</dbReference>
<dbReference type="AlphaFoldDB" id="A0A8A4Z864"/>
<dbReference type="EMBL" id="CP071868">
    <property type="protein sequence ID" value="QTE28100.1"/>
    <property type="molecule type" value="Genomic_DNA"/>
</dbReference>
<feature type="transmembrane region" description="Helical" evidence="1">
    <location>
        <begin position="12"/>
        <end position="39"/>
    </location>
</feature>
<protein>
    <submittedName>
        <fullName evidence="2">Uncharacterized protein</fullName>
    </submittedName>
</protein>
<keyword evidence="1" id="KW-1133">Transmembrane helix</keyword>
<name>A0A8A4Z864_9MICO</name>
<organism evidence="2 3">
    <name type="scientific">Pengzhenrongella sicca</name>
    <dbReference type="NCBI Taxonomy" id="2819238"/>
    <lineage>
        <taxon>Bacteria</taxon>
        <taxon>Bacillati</taxon>
        <taxon>Actinomycetota</taxon>
        <taxon>Actinomycetes</taxon>
        <taxon>Micrococcales</taxon>
        <taxon>Pengzhenrongella</taxon>
    </lineage>
</organism>
<gene>
    <name evidence="2" type="ORF">J4E96_11930</name>
</gene>
<sequence>MTAGTARTITSWRGISGLAAAVVVAISLYGIGVLVPYYVNGLHHLPLTEVASGAHDPKDLWPQAAWSGLTQLAGLIGLALLPIVAASGVGFGGVSLALLWQRPGPQRVRKSLALLALMIGSLAALLFVLSDTGAALATWRLD</sequence>
<feature type="transmembrane region" description="Helical" evidence="1">
    <location>
        <begin position="72"/>
        <end position="100"/>
    </location>
</feature>
<keyword evidence="1" id="KW-0472">Membrane</keyword>
<dbReference type="KEGG" id="psic:J4E96_11930"/>
<feature type="transmembrane region" description="Helical" evidence="1">
    <location>
        <begin position="112"/>
        <end position="139"/>
    </location>
</feature>
<evidence type="ECO:0000256" key="1">
    <source>
        <dbReference type="SAM" id="Phobius"/>
    </source>
</evidence>
<accession>A0A8A4Z864</accession>